<evidence type="ECO:0000256" key="7">
    <source>
        <dbReference type="SAM" id="Phobius"/>
    </source>
</evidence>
<comment type="caution">
    <text evidence="9">The sequence shown here is derived from an EMBL/GenBank/DDBJ whole genome shotgun (WGS) entry which is preliminary data.</text>
</comment>
<evidence type="ECO:0000259" key="8">
    <source>
        <dbReference type="Pfam" id="PF02518"/>
    </source>
</evidence>
<dbReference type="InterPro" id="IPR036890">
    <property type="entry name" value="HATPase_C_sf"/>
</dbReference>
<feature type="compositionally biased region" description="Basic and acidic residues" evidence="6">
    <location>
        <begin position="452"/>
        <end position="464"/>
    </location>
</feature>
<evidence type="ECO:0000256" key="6">
    <source>
        <dbReference type="SAM" id="MobiDB-lite"/>
    </source>
</evidence>
<keyword evidence="4" id="KW-0808">Transferase</keyword>
<keyword evidence="5 9" id="KW-0418">Kinase</keyword>
<accession>A0ABQ3TYV0</accession>
<dbReference type="InterPro" id="IPR003594">
    <property type="entry name" value="HATPase_dom"/>
</dbReference>
<dbReference type="EC" id="2.7.13.3" evidence="2"/>
<feature type="transmembrane region" description="Helical" evidence="7">
    <location>
        <begin position="59"/>
        <end position="80"/>
    </location>
</feature>
<keyword evidence="7" id="KW-0472">Membrane</keyword>
<evidence type="ECO:0000313" key="9">
    <source>
        <dbReference type="EMBL" id="GHJ28556.1"/>
    </source>
</evidence>
<evidence type="ECO:0000256" key="3">
    <source>
        <dbReference type="ARBA" id="ARBA00022553"/>
    </source>
</evidence>
<dbReference type="PANTHER" id="PTHR45436">
    <property type="entry name" value="SENSOR HISTIDINE KINASE YKOH"/>
    <property type="match status" value="1"/>
</dbReference>
<evidence type="ECO:0000256" key="2">
    <source>
        <dbReference type="ARBA" id="ARBA00012438"/>
    </source>
</evidence>
<gene>
    <name evidence="9" type="ORF">TPA0910_29890</name>
</gene>
<protein>
    <recommendedName>
        <fullName evidence="2">histidine kinase</fullName>
        <ecNumber evidence="2">2.7.13.3</ecNumber>
    </recommendedName>
</protein>
<dbReference type="Proteomes" id="UP001054854">
    <property type="component" value="Unassembled WGS sequence"/>
</dbReference>
<dbReference type="SUPFAM" id="SSF55874">
    <property type="entry name" value="ATPase domain of HSP90 chaperone/DNA topoisomerase II/histidine kinase"/>
    <property type="match status" value="1"/>
</dbReference>
<dbReference type="GO" id="GO:0016301">
    <property type="term" value="F:kinase activity"/>
    <property type="evidence" value="ECO:0007669"/>
    <property type="project" value="UniProtKB-KW"/>
</dbReference>
<keyword evidence="7" id="KW-0812">Transmembrane</keyword>
<dbReference type="EMBL" id="BNEK01000003">
    <property type="protein sequence ID" value="GHJ28556.1"/>
    <property type="molecule type" value="Genomic_DNA"/>
</dbReference>
<keyword evidence="7" id="KW-1133">Transmembrane helix</keyword>
<evidence type="ECO:0000313" key="10">
    <source>
        <dbReference type="Proteomes" id="UP001054854"/>
    </source>
</evidence>
<feature type="compositionally biased region" description="Low complexity" evidence="6">
    <location>
        <begin position="423"/>
        <end position="445"/>
    </location>
</feature>
<comment type="catalytic activity">
    <reaction evidence="1">
        <text>ATP + protein L-histidine = ADP + protein N-phospho-L-histidine.</text>
        <dbReference type="EC" id="2.7.13.3"/>
    </reaction>
</comment>
<feature type="domain" description="Histidine kinase/HSP90-like ATPase" evidence="8">
    <location>
        <begin position="277"/>
        <end position="386"/>
    </location>
</feature>
<evidence type="ECO:0000256" key="1">
    <source>
        <dbReference type="ARBA" id="ARBA00000085"/>
    </source>
</evidence>
<name>A0ABQ3TYV0_STRHY</name>
<dbReference type="Pfam" id="PF02518">
    <property type="entry name" value="HATPase_c"/>
    <property type="match status" value="1"/>
</dbReference>
<reference evidence="9" key="1">
    <citation type="submission" date="2024-05" db="EMBL/GenBank/DDBJ databases">
        <title>Whole genome shotgun sequence of Streptomyces hygroscopicus NBRC 113678.</title>
        <authorList>
            <person name="Komaki H."/>
            <person name="Tamura T."/>
        </authorList>
    </citation>
    <scope>NUCLEOTIDE SEQUENCE</scope>
    <source>
        <strain evidence="9">N11-34</strain>
    </source>
</reference>
<feature type="region of interest" description="Disordered" evidence="6">
    <location>
        <begin position="400"/>
        <end position="511"/>
    </location>
</feature>
<evidence type="ECO:0000256" key="5">
    <source>
        <dbReference type="ARBA" id="ARBA00022777"/>
    </source>
</evidence>
<dbReference type="RefSeq" id="WP_236257127.1">
    <property type="nucleotide sequence ID" value="NZ_BNEK01000003.1"/>
</dbReference>
<dbReference type="InterPro" id="IPR050428">
    <property type="entry name" value="TCS_sensor_his_kinase"/>
</dbReference>
<organism evidence="9 10">
    <name type="scientific">Streptomyces hygroscopicus</name>
    <dbReference type="NCBI Taxonomy" id="1912"/>
    <lineage>
        <taxon>Bacteria</taxon>
        <taxon>Bacillati</taxon>
        <taxon>Actinomycetota</taxon>
        <taxon>Actinomycetes</taxon>
        <taxon>Kitasatosporales</taxon>
        <taxon>Streptomycetaceae</taxon>
        <taxon>Streptomyces</taxon>
        <taxon>Streptomyces violaceusniger group</taxon>
    </lineage>
</organism>
<evidence type="ECO:0000256" key="4">
    <source>
        <dbReference type="ARBA" id="ARBA00022679"/>
    </source>
</evidence>
<feature type="compositionally biased region" description="Polar residues" evidence="6">
    <location>
        <begin position="491"/>
        <end position="503"/>
    </location>
</feature>
<sequence>MSDRVSSVRPVTHRRSRRRRPSVNRYVLEQVRAAVAAPLVIVLSTLGGVVIVWRTSQVATGPLLAALAGGLLGAAGVGAMRARAAVVAVEGAHEAELQRVIEAAEALEKLLVWTAEELCRGGRPALPGSLPPLEEAGPADDAVALLSEVQVQAVAALIRVRDESQSAVLLSMLHQFSKREHALVDRVLANLDALQDLTEDPDQLNALWKLDHLVTRMRRWVESKAVVAGESLRSAREPVSVVQVLRGAVQEILHYSRVTVAAGTVGAELGLPRHVGPDLTHLLAELVENGTQFSDPATKVHVRAQRVARGLAIEVEDRVVIPMRPDDRERWNRLLADPDQVDVSAEVSAGRLGLLTTAVIARRHGISVELRENPTGGTTALVVVPNRLLVAMAAPVDATAHPAPPAAPPSQAAASTRRALAQPARTGARNAPPAAAGAGQAAGAAPPLPQRIVHEPSELPEPSRPRPSATGPRYDLAEAFQGGIKTARGQDGTTASRTGSSGPPVSPTVHP</sequence>
<proteinExistence type="predicted"/>
<feature type="transmembrane region" description="Helical" evidence="7">
    <location>
        <begin position="33"/>
        <end position="53"/>
    </location>
</feature>
<dbReference type="PANTHER" id="PTHR45436:SF5">
    <property type="entry name" value="SENSOR HISTIDINE KINASE TRCS"/>
    <property type="match status" value="1"/>
</dbReference>
<dbReference type="Gene3D" id="3.30.565.10">
    <property type="entry name" value="Histidine kinase-like ATPase, C-terminal domain"/>
    <property type="match status" value="1"/>
</dbReference>
<keyword evidence="10" id="KW-1185">Reference proteome</keyword>
<keyword evidence="3" id="KW-0597">Phosphoprotein</keyword>